<comment type="caution">
    <text evidence="4">The sequence shown here is derived from an EMBL/GenBank/DDBJ whole genome shotgun (WGS) entry which is preliminary data.</text>
</comment>
<dbReference type="PANTHER" id="PTHR35719">
    <property type="entry name" value="OS01G0680600 PROTEIN"/>
    <property type="match status" value="1"/>
</dbReference>
<name>A0AAD4JIR0_PERFH</name>
<feature type="transmembrane region" description="Helical" evidence="3">
    <location>
        <begin position="131"/>
        <end position="149"/>
    </location>
</feature>
<evidence type="ECO:0000256" key="1">
    <source>
        <dbReference type="SAM" id="Coils"/>
    </source>
</evidence>
<gene>
    <name evidence="4" type="ORF">C2S53_006137</name>
</gene>
<keyword evidence="1" id="KW-0175">Coiled coil</keyword>
<organism evidence="4 5">
    <name type="scientific">Perilla frutescens var. hirtella</name>
    <name type="common">Perilla citriodora</name>
    <name type="synonym">Perilla setoyensis</name>
    <dbReference type="NCBI Taxonomy" id="608512"/>
    <lineage>
        <taxon>Eukaryota</taxon>
        <taxon>Viridiplantae</taxon>
        <taxon>Streptophyta</taxon>
        <taxon>Embryophyta</taxon>
        <taxon>Tracheophyta</taxon>
        <taxon>Spermatophyta</taxon>
        <taxon>Magnoliopsida</taxon>
        <taxon>eudicotyledons</taxon>
        <taxon>Gunneridae</taxon>
        <taxon>Pentapetalae</taxon>
        <taxon>asterids</taxon>
        <taxon>lamiids</taxon>
        <taxon>Lamiales</taxon>
        <taxon>Lamiaceae</taxon>
        <taxon>Nepetoideae</taxon>
        <taxon>Elsholtzieae</taxon>
        <taxon>Perilla</taxon>
    </lineage>
</organism>
<feature type="transmembrane region" description="Helical" evidence="3">
    <location>
        <begin position="104"/>
        <end position="125"/>
    </location>
</feature>
<evidence type="ECO:0000256" key="2">
    <source>
        <dbReference type="SAM" id="MobiDB-lite"/>
    </source>
</evidence>
<evidence type="ECO:0000313" key="4">
    <source>
        <dbReference type="EMBL" id="KAH6834614.1"/>
    </source>
</evidence>
<keyword evidence="3" id="KW-0812">Transmembrane</keyword>
<dbReference type="PANTHER" id="PTHR35719:SF2">
    <property type="entry name" value="ABC TRANSMEMBRANE TYPE-1 DOMAIN-CONTAINING PROTEIN"/>
    <property type="match status" value="1"/>
</dbReference>
<dbReference type="EMBL" id="SDAM02000045">
    <property type="protein sequence ID" value="KAH6834614.1"/>
    <property type="molecule type" value="Genomic_DNA"/>
</dbReference>
<proteinExistence type="predicted"/>
<protein>
    <submittedName>
        <fullName evidence="4">Uncharacterized protein</fullName>
    </submittedName>
</protein>
<feature type="region of interest" description="Disordered" evidence="2">
    <location>
        <begin position="235"/>
        <end position="259"/>
    </location>
</feature>
<evidence type="ECO:0000313" key="5">
    <source>
        <dbReference type="Proteomes" id="UP001190926"/>
    </source>
</evidence>
<keyword evidence="5" id="KW-1185">Reference proteome</keyword>
<dbReference type="Proteomes" id="UP001190926">
    <property type="component" value="Unassembled WGS sequence"/>
</dbReference>
<accession>A0AAD4JIR0</accession>
<feature type="compositionally biased region" description="Low complexity" evidence="2">
    <location>
        <begin position="236"/>
        <end position="251"/>
    </location>
</feature>
<reference evidence="4 5" key="1">
    <citation type="journal article" date="2021" name="Nat. Commun.">
        <title>Incipient diploidization of the medicinal plant Perilla within 10,000 years.</title>
        <authorList>
            <person name="Zhang Y."/>
            <person name="Shen Q."/>
            <person name="Leng L."/>
            <person name="Zhang D."/>
            <person name="Chen S."/>
            <person name="Shi Y."/>
            <person name="Ning Z."/>
            <person name="Chen S."/>
        </authorList>
    </citation>
    <scope>NUCLEOTIDE SEQUENCE [LARGE SCALE GENOMIC DNA]</scope>
    <source>
        <strain evidence="5">cv. PC099</strain>
    </source>
</reference>
<keyword evidence="3" id="KW-1133">Transmembrane helix</keyword>
<evidence type="ECO:0000256" key="3">
    <source>
        <dbReference type="SAM" id="Phobius"/>
    </source>
</evidence>
<feature type="coiled-coil region" evidence="1">
    <location>
        <begin position="75"/>
        <end position="102"/>
    </location>
</feature>
<sequence>MVVTEVALHLHAPPSLSHHTYLLLHVRNPIFHLHCRPISVSDHRFLLLFPQWPLHIRRCRRWDSNAESYSTKNFNSDATDEIEELDDEVEQWVDALEDYIDSIWILKVFGSYGWMLPPILLSLLLANGLKAFLIALALALGQSTFAFAIRRFQNRGKNKPKRKNKAKKRRSRFYSTRDVELEESSEFTFSQGARKKQKGYQSWVSKDDFRASSNERSAANFGGWDELDSGVDYNVGSPRRASKKSSGSRGESAPKVENRRLRHSDGPLLLRLLISFFPFLSSWTKML</sequence>
<keyword evidence="3" id="KW-0472">Membrane</keyword>
<dbReference type="AlphaFoldDB" id="A0AAD4JIR0"/>